<evidence type="ECO:0000256" key="1">
    <source>
        <dbReference type="SAM" id="MobiDB-lite"/>
    </source>
</evidence>
<comment type="caution">
    <text evidence="2">The sequence shown here is derived from an EMBL/GenBank/DDBJ whole genome shotgun (WGS) entry which is preliminary data.</text>
</comment>
<feature type="region of interest" description="Disordered" evidence="1">
    <location>
        <begin position="1"/>
        <end position="30"/>
    </location>
</feature>
<evidence type="ECO:0000313" key="2">
    <source>
        <dbReference type="EMBL" id="KPJ51686.1"/>
    </source>
</evidence>
<accession>A0A0S7WNE0</accession>
<sequence length="85" mass="9239">MAKKKTMDEELTEEAKLATDEKEPTEGFVGTGEDFVATGVSILPTWAEGVACEIRFFDNRTGNAVLIPITAPGLRALQVELRGRT</sequence>
<organism evidence="2 3">
    <name type="scientific">candidate division TA06 bacterium DG_24</name>
    <dbReference type="NCBI Taxonomy" id="1703770"/>
    <lineage>
        <taxon>Bacteria</taxon>
        <taxon>Bacteria division TA06</taxon>
    </lineage>
</organism>
<dbReference type="Proteomes" id="UP000052008">
    <property type="component" value="Unassembled WGS sequence"/>
</dbReference>
<gene>
    <name evidence="2" type="ORF">AMJ39_09495</name>
</gene>
<reference evidence="2 3" key="1">
    <citation type="journal article" date="2015" name="Microbiome">
        <title>Genomic resolution of linkages in carbon, nitrogen, and sulfur cycling among widespread estuary sediment bacteria.</title>
        <authorList>
            <person name="Baker B.J."/>
            <person name="Lazar C.S."/>
            <person name="Teske A.P."/>
            <person name="Dick G.J."/>
        </authorList>
    </citation>
    <scope>NUCLEOTIDE SEQUENCE [LARGE SCALE GENOMIC DNA]</scope>
    <source>
        <strain evidence="2">DG_24</strain>
    </source>
</reference>
<evidence type="ECO:0000313" key="3">
    <source>
        <dbReference type="Proteomes" id="UP000052008"/>
    </source>
</evidence>
<dbReference type="EMBL" id="LIZS01000104">
    <property type="protein sequence ID" value="KPJ51686.1"/>
    <property type="molecule type" value="Genomic_DNA"/>
</dbReference>
<name>A0A0S7WNE0_UNCT6</name>
<dbReference type="AlphaFoldDB" id="A0A0S7WNE0"/>
<proteinExistence type="predicted"/>
<dbReference type="STRING" id="1703770.AMJ39_09495"/>
<protein>
    <submittedName>
        <fullName evidence="2">Uncharacterized protein</fullName>
    </submittedName>
</protein>
<feature type="compositionally biased region" description="Basic and acidic residues" evidence="1">
    <location>
        <begin position="1"/>
        <end position="25"/>
    </location>
</feature>